<feature type="chain" id="PRO_5045321790" evidence="2">
    <location>
        <begin position="35"/>
        <end position="1670"/>
    </location>
</feature>
<organism evidence="5 6">
    <name type="scientific">Oceanitalea stevensii</name>
    <dbReference type="NCBI Taxonomy" id="2763072"/>
    <lineage>
        <taxon>Bacteria</taxon>
        <taxon>Bacillati</taxon>
        <taxon>Actinomycetota</taxon>
        <taxon>Actinomycetes</taxon>
        <taxon>Micrococcales</taxon>
        <taxon>Bogoriellaceae</taxon>
        <taxon>Georgenia</taxon>
    </lineage>
</organism>
<reference evidence="5 6" key="1">
    <citation type="submission" date="2020-08" db="EMBL/GenBank/DDBJ databases">
        <title>A Genomic Blueprint of the Chicken Gut Microbiome.</title>
        <authorList>
            <person name="Gilroy R."/>
            <person name="Ravi A."/>
            <person name="Getino M."/>
            <person name="Pursley I."/>
            <person name="Horton D.L."/>
            <person name="Alikhan N.-F."/>
            <person name="Baker D."/>
            <person name="Gharbi K."/>
            <person name="Hall N."/>
            <person name="Watson M."/>
            <person name="Adriaenssens E.M."/>
            <person name="Foster-Nyarko E."/>
            <person name="Jarju S."/>
            <person name="Secka A."/>
            <person name="Antonio M."/>
            <person name="Oren A."/>
            <person name="Chaudhuri R."/>
            <person name="La Ragione R.M."/>
            <person name="Hildebrand F."/>
            <person name="Pallen M.J."/>
        </authorList>
    </citation>
    <scope>NUCLEOTIDE SEQUENCE [LARGE SCALE GENOMIC DNA]</scope>
    <source>
        <strain evidence="5 6">Sa1BUA1</strain>
    </source>
</reference>
<feature type="non-terminal residue" evidence="5">
    <location>
        <position position="1670"/>
    </location>
</feature>
<dbReference type="InterPro" id="IPR012938">
    <property type="entry name" value="Glc/Sorbosone_DH"/>
</dbReference>
<dbReference type="Pfam" id="PF18911">
    <property type="entry name" value="PKD_4"/>
    <property type="match status" value="2"/>
</dbReference>
<dbReference type="PROSITE" id="PS50093">
    <property type="entry name" value="PKD"/>
    <property type="match status" value="2"/>
</dbReference>
<dbReference type="InterPro" id="IPR011042">
    <property type="entry name" value="6-blade_b-propeller_TolB-like"/>
</dbReference>
<dbReference type="PROSITE" id="PS51175">
    <property type="entry name" value="CBM6"/>
    <property type="match status" value="1"/>
</dbReference>
<dbReference type="InterPro" id="IPR008979">
    <property type="entry name" value="Galactose-bd-like_sf"/>
</dbReference>
<evidence type="ECO:0000313" key="5">
    <source>
        <dbReference type="EMBL" id="MBD8063620.1"/>
    </source>
</evidence>
<dbReference type="InterPro" id="IPR013320">
    <property type="entry name" value="ConA-like_dom_sf"/>
</dbReference>
<proteinExistence type="predicted"/>
<dbReference type="CDD" id="cd04084">
    <property type="entry name" value="CBM6_xylanase-like"/>
    <property type="match status" value="1"/>
</dbReference>
<dbReference type="SUPFAM" id="SSF50952">
    <property type="entry name" value="Soluble quinoprotein glucose dehydrogenase"/>
    <property type="match status" value="1"/>
</dbReference>
<dbReference type="Pfam" id="PF07995">
    <property type="entry name" value="GSDH"/>
    <property type="match status" value="1"/>
</dbReference>
<feature type="domain" description="PKD" evidence="3">
    <location>
        <begin position="744"/>
        <end position="826"/>
    </location>
</feature>
<dbReference type="SUPFAM" id="SSF52317">
    <property type="entry name" value="Class I glutamine amidotransferase-like"/>
    <property type="match status" value="1"/>
</dbReference>
<dbReference type="SUPFAM" id="SSF49785">
    <property type="entry name" value="Galactose-binding domain-like"/>
    <property type="match status" value="1"/>
</dbReference>
<evidence type="ECO:0000256" key="1">
    <source>
        <dbReference type="ARBA" id="ARBA00022729"/>
    </source>
</evidence>
<dbReference type="InterPro" id="IPR029062">
    <property type="entry name" value="Class_I_gatase-like"/>
</dbReference>
<dbReference type="Gene3D" id="2.60.120.200">
    <property type="match status" value="2"/>
</dbReference>
<name>A0ABR8Z5L7_9MICO</name>
<feature type="domain" description="PKD" evidence="3">
    <location>
        <begin position="1076"/>
        <end position="1156"/>
    </location>
</feature>
<feature type="domain" description="CBM6" evidence="4">
    <location>
        <begin position="940"/>
        <end position="1066"/>
    </location>
</feature>
<protein>
    <submittedName>
        <fullName evidence="5">ThuA domain-containing protein</fullName>
    </submittedName>
</protein>
<dbReference type="InterPro" id="IPR041542">
    <property type="entry name" value="GH43_C2"/>
</dbReference>
<evidence type="ECO:0000259" key="4">
    <source>
        <dbReference type="PROSITE" id="PS51175"/>
    </source>
</evidence>
<dbReference type="Proteomes" id="UP000661894">
    <property type="component" value="Unassembled WGS sequence"/>
</dbReference>
<dbReference type="InterPro" id="IPR022409">
    <property type="entry name" value="PKD/Chitinase_dom"/>
</dbReference>
<dbReference type="SMART" id="SM00089">
    <property type="entry name" value="PKD"/>
    <property type="match status" value="2"/>
</dbReference>
<sequence>MTRRPMGGRWWARGASTVLASALVLPLAVSGASADVEPPPADDAEFSALVFSKTEGWRHDSIPAGIAAIQQLGEENNFSVDATEDATDFTAENLAQYDVVVWLSTTGDVLNDEQQSAFEAYIQDGGGYAGIHAASDTEYEWPWYGELVGAYFASHPPGTPNADVAVVDQVHPSTAHLPMTWNRDDEWYNYRDNPRGDVHVLATLDETTYAPGNNAMGTDHPIAWCHNYDGGRSWYTGGGHTIASFSDSAFVEHIHQGIRTAAGVEDADCTATVESSFEQVTLARGGATIGEPIALAVLPNGDVLHTARDGRVFYTTADASTRTAATIPVYNHDEDGLQGIAIDPDFEENRWVYIYYAPPLDTPPGDAPEDGTAEQFAAFEGYNSLSRFQLSEDGVLDLASEQEIIRVEADRGICCHAGGEIDFDADGNLYLSTGDDSNPFASDGYSPLDERATRNPAFDARRTSGNTNDLRGKLIRIDVLDEIAEDAEPGPGSTYTIPSGNLFDADEYTGDNADLVREEIYAMGFRNPFRFAVDRETGWVHLGDYGPDAGAANPNRGPGGQVEFNLIKEPGNFGWPFCHGANDAYNDYDFATGTSGPKFDCENLVNDSPHNTGLAELPPAVPAWLPYDGNSQPQLGSGSESPMGGPTYNYDPELDSDTKWPEYYDGKTFNYEWGRGWIREFVIDDEGGLVDVVPSFDWLELSWPMNVEFGPDGALYVLDYGQSWFGGDQFSALYRIDYVGSLNPVARIETSATNGALPLTVELDASSSVDPEGSDLTFEWDFENDGEIDATGVTASHTFTEAGVHTVRLNAVSEDGRVGTATVNITAGNTAPVVELEIPEDGSIFYFGDTVPFKVNVTDVEDGDIDCDDIIVEYILGHDAHGHPLSRTTGCEGTIATAADEGHGLDANVFGIINARYADQGGAGGVPSLTGDDEAMLRLRQQQAEFYDDASGVNVFAKAGAAGGRQVGDIHDGDWISFDPVNFAGIDGISFRYTSGGAGGTLEVRQGAVDGHLVASVELGSTGSWETWDVSDVVEVDAEPGSGPMFLVFTGDTEEALFDVDEIRFSGRGAADNVAPTVEVAATPTSGEAPLEVTFTATATDADGDDVTLTWDFGDGGTGEGAEVTHTYTEAGTYTATVTATDEGGAAGTATVTVTVGAPPAQCVDEWTDDFDGDTLDAESWSVVRRDHNLRVSDGSLIMPTSGTDIYGTDNSGSPNLVLRDLPGGPFTVTTKVTMEGTGAYQQAGLLIYGDDDNYAKMVLQERSDNRAERVYQFIREEAGQPNEVGASNSPALGADYPSTGWVRFTSDGEDLTASHSADGVTFTEMSETKSLAGIENPRVGVFAVQGAGRPQAPVDAAFDFVSIASVDSSADVDPSDEFSGSALDECRWEVVRPDPEHLRVVDGHLELDATAGDIYGGDNQTPANFVVQDLGDEDWTVETVVDTSDTTRQYEQGGLIAYVDDDNYVKLDVLTTNTAGAAVTRLVEIRSEVGSTVQNPQPNSPAITATTVHLRLARTGDTFTGSYSVDGGETWTDLPSVANAGVAADGRVGLFALGAASQEEPTLRFDHFRVLGDEPDPDPVLVPVEKVSIGLYSLIPWVNAEGQQTVLARLAEIGLENIEPYGGNLAPYTAEQVRAMAEEIGLEIPSSHFDVGEAGFDETLEYVETIGQE</sequence>
<dbReference type="SMART" id="SM00606">
    <property type="entry name" value="CBD_IV"/>
    <property type="match status" value="1"/>
</dbReference>
<keyword evidence="1 2" id="KW-0732">Signal</keyword>
<gene>
    <name evidence="5" type="ORF">H9624_14960</name>
</gene>
<evidence type="ECO:0000256" key="2">
    <source>
        <dbReference type="SAM" id="SignalP"/>
    </source>
</evidence>
<dbReference type="InterPro" id="IPR000601">
    <property type="entry name" value="PKD_dom"/>
</dbReference>
<dbReference type="InterPro" id="IPR011041">
    <property type="entry name" value="Quinoprot_gluc/sorb_DH_b-prop"/>
</dbReference>
<dbReference type="Gene3D" id="3.20.20.150">
    <property type="entry name" value="Divalent-metal-dependent TIM barrel enzymes"/>
    <property type="match status" value="1"/>
</dbReference>
<dbReference type="InterPro" id="IPR029010">
    <property type="entry name" value="ThuA-like"/>
</dbReference>
<dbReference type="Pfam" id="PF03422">
    <property type="entry name" value="CBM_6"/>
    <property type="match status" value="1"/>
</dbReference>
<comment type="caution">
    <text evidence="5">The sequence shown here is derived from an EMBL/GenBank/DDBJ whole genome shotgun (WGS) entry which is preliminary data.</text>
</comment>
<dbReference type="SUPFAM" id="SSF49299">
    <property type="entry name" value="PKD domain"/>
    <property type="match status" value="2"/>
</dbReference>
<dbReference type="InterPro" id="IPR006584">
    <property type="entry name" value="Cellulose-bd_IV"/>
</dbReference>
<accession>A0ABR8Z5L7</accession>
<dbReference type="InterPro" id="IPR035986">
    <property type="entry name" value="PKD_dom_sf"/>
</dbReference>
<dbReference type="RefSeq" id="WP_251840719.1">
    <property type="nucleotide sequence ID" value="NZ_JACSPO010000014.1"/>
</dbReference>
<evidence type="ECO:0000313" key="6">
    <source>
        <dbReference type="Proteomes" id="UP000661894"/>
    </source>
</evidence>
<dbReference type="InterPro" id="IPR013783">
    <property type="entry name" value="Ig-like_fold"/>
</dbReference>
<dbReference type="Gene3D" id="2.60.40.10">
    <property type="entry name" value="Immunoglobulins"/>
    <property type="match status" value="2"/>
</dbReference>
<dbReference type="Gene3D" id="3.40.50.880">
    <property type="match status" value="1"/>
</dbReference>
<feature type="signal peptide" evidence="2">
    <location>
        <begin position="1"/>
        <end position="34"/>
    </location>
</feature>
<evidence type="ECO:0000259" key="3">
    <source>
        <dbReference type="PROSITE" id="PS50093"/>
    </source>
</evidence>
<dbReference type="InterPro" id="IPR005084">
    <property type="entry name" value="CBM6"/>
</dbReference>
<dbReference type="Pfam" id="PF17851">
    <property type="entry name" value="GH43_C2"/>
    <property type="match status" value="2"/>
</dbReference>
<dbReference type="PANTHER" id="PTHR40469:SF2">
    <property type="entry name" value="GALACTOSE-BINDING DOMAIN-LIKE SUPERFAMILY PROTEIN"/>
    <property type="match status" value="1"/>
</dbReference>
<dbReference type="Pfam" id="PF06283">
    <property type="entry name" value="ThuA"/>
    <property type="match status" value="1"/>
</dbReference>
<keyword evidence="6" id="KW-1185">Reference proteome</keyword>
<dbReference type="PANTHER" id="PTHR40469">
    <property type="entry name" value="SECRETED GLYCOSYL HYDROLASE"/>
    <property type="match status" value="1"/>
</dbReference>
<dbReference type="EMBL" id="JACSPO010000014">
    <property type="protein sequence ID" value="MBD8063620.1"/>
    <property type="molecule type" value="Genomic_DNA"/>
</dbReference>
<dbReference type="Gene3D" id="2.120.10.30">
    <property type="entry name" value="TolB, C-terminal domain"/>
    <property type="match status" value="1"/>
</dbReference>
<dbReference type="CDD" id="cd00146">
    <property type="entry name" value="PKD"/>
    <property type="match status" value="2"/>
</dbReference>
<dbReference type="SUPFAM" id="SSF49899">
    <property type="entry name" value="Concanavalin A-like lectins/glucanases"/>
    <property type="match status" value="2"/>
</dbReference>
<dbReference type="Gene3D" id="2.60.120.260">
    <property type="entry name" value="Galactose-binding domain-like"/>
    <property type="match status" value="1"/>
</dbReference>